<protein>
    <recommendedName>
        <fullName evidence="2">Probable nitronate monooxygenase</fullName>
    </recommendedName>
</protein>
<dbReference type="EMBL" id="FQXI01000013">
    <property type="protein sequence ID" value="SHH56768.1"/>
    <property type="molecule type" value="Genomic_DNA"/>
</dbReference>
<proteinExistence type="predicted"/>
<dbReference type="GO" id="GO:0051213">
    <property type="term" value="F:dioxygenase activity"/>
    <property type="evidence" value="ECO:0007669"/>
    <property type="project" value="UniProtKB-KW"/>
</dbReference>
<sequence length="346" mass="37685">MCSINFGSKVMDIPIIQGGMGVGVSLGNLSGSVAREGGMGVISAVGIGFREEGYLENSIEKNKIALKKEIDKAKDISEGRGLLAVNVMTAIKDFEEMVKSSSEFGADAVICGAGLPLNLPELVGEETLIAPIVSSKRALDLIVRTWKKRYNRYPDFVVVEGPKAGGHLGFKENEIRELKLEDIVLEISAYLTDLEAETNKKIYLFAAGGIRNNEDRLKMKKLGADGVQVATPFIATEECDVSIEFKEAIVNAKDSDLEIIHSPAGFLARAVKNDFLDSVDYSDVPKRRCIDCLKTCDPRKTPYCISKALSNSAKGRLNVVFSGENINGIDKITTVKEVIKTLMEEK</sequence>
<dbReference type="RefSeq" id="WP_073185248.1">
    <property type="nucleotide sequence ID" value="NZ_FQXI01000013.1"/>
</dbReference>
<keyword evidence="3" id="KW-0285">Flavoprotein</keyword>
<keyword evidence="6" id="KW-0223">Dioxygenase</keyword>
<dbReference type="PANTHER" id="PTHR32332">
    <property type="entry name" value="2-NITROPROPANE DIOXYGENASE"/>
    <property type="match status" value="1"/>
</dbReference>
<reference evidence="6 7" key="1">
    <citation type="submission" date="2016-11" db="EMBL/GenBank/DDBJ databases">
        <authorList>
            <person name="Jaros S."/>
            <person name="Januszkiewicz K."/>
            <person name="Wedrychowicz H."/>
        </authorList>
    </citation>
    <scope>NUCLEOTIDE SEQUENCE [LARGE SCALE GENOMIC DNA]</scope>
    <source>
        <strain evidence="6 7">DSM 21120</strain>
    </source>
</reference>
<dbReference type="InterPro" id="IPR013785">
    <property type="entry name" value="Aldolase_TIM"/>
</dbReference>
<dbReference type="PANTHER" id="PTHR32332:SF18">
    <property type="entry name" value="2-NITROPROPANE DIOXYGENASE"/>
    <property type="match status" value="1"/>
</dbReference>
<evidence type="ECO:0000256" key="4">
    <source>
        <dbReference type="ARBA" id="ARBA00022643"/>
    </source>
</evidence>
<dbReference type="Pfam" id="PF03060">
    <property type="entry name" value="NMO"/>
    <property type="match status" value="1"/>
</dbReference>
<dbReference type="Gene3D" id="3.20.20.70">
    <property type="entry name" value="Aldolase class I"/>
    <property type="match status" value="1"/>
</dbReference>
<evidence type="ECO:0000256" key="1">
    <source>
        <dbReference type="ARBA" id="ARBA00003535"/>
    </source>
</evidence>
<evidence type="ECO:0000313" key="7">
    <source>
        <dbReference type="Proteomes" id="UP000184032"/>
    </source>
</evidence>
<dbReference type="AlphaFoldDB" id="A0A1M5U1D3"/>
<comment type="function">
    <text evidence="1">Nitronate monooxygenase that uses molecular oxygen to catalyze the oxidative denitrification of alkyl nitronates. Acts on propionate 3-nitronate (P3N), the presumed physiological substrate. Probably functions in the detoxification of P3N, a metabolic poison produced by plants and fungi as a defense mechanism.</text>
</comment>
<accession>A0A1M5U1D3</accession>
<evidence type="ECO:0000313" key="6">
    <source>
        <dbReference type="EMBL" id="SHH56768.1"/>
    </source>
</evidence>
<dbReference type="CDD" id="cd04730">
    <property type="entry name" value="NPD_like"/>
    <property type="match status" value="1"/>
</dbReference>
<evidence type="ECO:0000256" key="5">
    <source>
        <dbReference type="ARBA" id="ARBA00023002"/>
    </source>
</evidence>
<name>A0A1M5U1D3_9FIRM</name>
<dbReference type="InterPro" id="IPR004136">
    <property type="entry name" value="NMO"/>
</dbReference>
<gene>
    <name evidence="6" type="ORF">SAMN02745245_01628</name>
</gene>
<keyword evidence="5" id="KW-0560">Oxidoreductase</keyword>
<dbReference type="SUPFAM" id="SSF51412">
    <property type="entry name" value="Inosine monophosphate dehydrogenase (IMPDH)"/>
    <property type="match status" value="1"/>
</dbReference>
<dbReference type="GO" id="GO:0018580">
    <property type="term" value="F:nitronate monooxygenase activity"/>
    <property type="evidence" value="ECO:0007669"/>
    <property type="project" value="InterPro"/>
</dbReference>
<organism evidence="6 7">
    <name type="scientific">Anaerosphaera aminiphila DSM 21120</name>
    <dbReference type="NCBI Taxonomy" id="1120995"/>
    <lineage>
        <taxon>Bacteria</taxon>
        <taxon>Bacillati</taxon>
        <taxon>Bacillota</taxon>
        <taxon>Tissierellia</taxon>
        <taxon>Tissierellales</taxon>
        <taxon>Peptoniphilaceae</taxon>
        <taxon>Anaerosphaera</taxon>
    </lineage>
</organism>
<evidence type="ECO:0000256" key="2">
    <source>
        <dbReference type="ARBA" id="ARBA00013457"/>
    </source>
</evidence>
<dbReference type="Proteomes" id="UP000184032">
    <property type="component" value="Unassembled WGS sequence"/>
</dbReference>
<dbReference type="STRING" id="1120995.SAMN02745245_01628"/>
<dbReference type="OrthoDB" id="9778912at2"/>
<keyword evidence="7" id="KW-1185">Reference proteome</keyword>
<evidence type="ECO:0000256" key="3">
    <source>
        <dbReference type="ARBA" id="ARBA00022630"/>
    </source>
</evidence>
<keyword evidence="4" id="KW-0288">FMN</keyword>